<feature type="transmembrane region" description="Helical" evidence="6">
    <location>
        <begin position="29"/>
        <end position="48"/>
    </location>
</feature>
<dbReference type="Pfam" id="PF13462">
    <property type="entry name" value="Thioredoxin_4"/>
    <property type="match status" value="1"/>
</dbReference>
<accession>A0ABS2HAZ3</accession>
<keyword evidence="4" id="KW-1015">Disulfide bond</keyword>
<evidence type="ECO:0000256" key="4">
    <source>
        <dbReference type="ARBA" id="ARBA00023157"/>
    </source>
</evidence>
<keyword evidence="6" id="KW-0472">Membrane</keyword>
<evidence type="ECO:0000259" key="7">
    <source>
        <dbReference type="PROSITE" id="PS51352"/>
    </source>
</evidence>
<protein>
    <submittedName>
        <fullName evidence="8">DsbA family protein</fullName>
    </submittedName>
</protein>
<evidence type="ECO:0000313" key="9">
    <source>
        <dbReference type="Proteomes" id="UP001516620"/>
    </source>
</evidence>
<dbReference type="SUPFAM" id="SSF52833">
    <property type="entry name" value="Thioredoxin-like"/>
    <property type="match status" value="1"/>
</dbReference>
<sequence length="238" mass="26763">MPPKTTTNALAKRKAEQQKQQQQMKRRRLIWFSTVGLLLVLIIVVLTIQPKPKAAEFDYAALPVLGQADAPVKVLEFGDYQCPSCKHVNELIKPDLVKDYIDQGKVAFYFMNLPFIGSDSFTAALAAQSVYHQSNEAFWTYFDAIYERQGAENSGWASPEFLVNLAKELDLPIDYDLLQKDIAEATYQEEIEAHLSRGDKLGVNSTPTFFINGVEYAGNLGDYEALKKTLDNELSAEE</sequence>
<dbReference type="PROSITE" id="PS51352">
    <property type="entry name" value="THIOREDOXIN_2"/>
    <property type="match status" value="1"/>
</dbReference>
<keyword evidence="6" id="KW-0812">Transmembrane</keyword>
<dbReference type="InterPro" id="IPR013766">
    <property type="entry name" value="Thioredoxin_domain"/>
</dbReference>
<evidence type="ECO:0000313" key="8">
    <source>
        <dbReference type="EMBL" id="MBM6997050.1"/>
    </source>
</evidence>
<evidence type="ECO:0000256" key="1">
    <source>
        <dbReference type="ARBA" id="ARBA00005791"/>
    </source>
</evidence>
<dbReference type="InterPro" id="IPR036249">
    <property type="entry name" value="Thioredoxin-like_sf"/>
</dbReference>
<dbReference type="Gene3D" id="3.40.30.10">
    <property type="entry name" value="Glutaredoxin"/>
    <property type="match status" value="1"/>
</dbReference>
<comment type="caution">
    <text evidence="8">The sequence shown here is derived from an EMBL/GenBank/DDBJ whole genome shotgun (WGS) entry which is preliminary data.</text>
</comment>
<dbReference type="PANTHER" id="PTHR13887">
    <property type="entry name" value="GLUTATHIONE S-TRANSFERASE KAPPA"/>
    <property type="match status" value="1"/>
</dbReference>
<dbReference type="EMBL" id="JADCNN020000014">
    <property type="protein sequence ID" value="MBM6997050.1"/>
    <property type="molecule type" value="Genomic_DNA"/>
</dbReference>
<evidence type="ECO:0000256" key="2">
    <source>
        <dbReference type="ARBA" id="ARBA00022729"/>
    </source>
</evidence>
<evidence type="ECO:0000256" key="5">
    <source>
        <dbReference type="ARBA" id="ARBA00023284"/>
    </source>
</evidence>
<dbReference type="PANTHER" id="PTHR13887:SF14">
    <property type="entry name" value="DISULFIDE BOND FORMATION PROTEIN D"/>
    <property type="match status" value="1"/>
</dbReference>
<proteinExistence type="inferred from homology"/>
<keyword evidence="5" id="KW-0676">Redox-active center</keyword>
<organism evidence="8 9">
    <name type="scientific">Paenibacillus rhizolycopersici</name>
    <dbReference type="NCBI Taxonomy" id="2780073"/>
    <lineage>
        <taxon>Bacteria</taxon>
        <taxon>Bacillati</taxon>
        <taxon>Bacillota</taxon>
        <taxon>Bacilli</taxon>
        <taxon>Bacillales</taxon>
        <taxon>Paenibacillaceae</taxon>
        <taxon>Paenibacillus</taxon>
    </lineage>
</organism>
<dbReference type="RefSeq" id="WP_193416540.1">
    <property type="nucleotide sequence ID" value="NZ_JADCNN020000014.1"/>
</dbReference>
<dbReference type="InterPro" id="IPR012336">
    <property type="entry name" value="Thioredoxin-like_fold"/>
</dbReference>
<reference evidence="8 9" key="1">
    <citation type="submission" date="2021-01" db="EMBL/GenBank/DDBJ databases">
        <title>Paenibacillus sp.nov. isolated from the rhizosphere soil of tomato plant.</title>
        <authorList>
            <person name="Thin K.K."/>
            <person name="Zhang X."/>
            <person name="He S."/>
        </authorList>
    </citation>
    <scope>NUCLEOTIDE SEQUENCE [LARGE SCALE GENOMIC DNA]</scope>
    <source>
        <strain evidence="8 9">DXFW5</strain>
    </source>
</reference>
<comment type="similarity">
    <text evidence="1">Belongs to the thioredoxin family. DsbA subfamily.</text>
</comment>
<gene>
    <name evidence="8" type="ORF">IM700_015435</name>
</gene>
<evidence type="ECO:0000256" key="3">
    <source>
        <dbReference type="ARBA" id="ARBA00023002"/>
    </source>
</evidence>
<evidence type="ECO:0000256" key="6">
    <source>
        <dbReference type="SAM" id="Phobius"/>
    </source>
</evidence>
<dbReference type="Proteomes" id="UP001516620">
    <property type="component" value="Unassembled WGS sequence"/>
</dbReference>
<feature type="domain" description="Thioredoxin" evidence="7">
    <location>
        <begin position="48"/>
        <end position="235"/>
    </location>
</feature>
<name>A0ABS2HAZ3_9BACL</name>
<keyword evidence="2" id="KW-0732">Signal</keyword>
<keyword evidence="9" id="KW-1185">Reference proteome</keyword>
<keyword evidence="3" id="KW-0560">Oxidoreductase</keyword>
<keyword evidence="6" id="KW-1133">Transmembrane helix</keyword>